<feature type="compositionally biased region" description="Basic and acidic residues" evidence="1">
    <location>
        <begin position="164"/>
        <end position="183"/>
    </location>
</feature>
<keyword evidence="4" id="KW-1185">Reference proteome</keyword>
<organism evidence="3 4">
    <name type="scientific">Novimethylophilus kurashikiensis</name>
    <dbReference type="NCBI Taxonomy" id="1825523"/>
    <lineage>
        <taxon>Bacteria</taxon>
        <taxon>Pseudomonadati</taxon>
        <taxon>Pseudomonadota</taxon>
        <taxon>Betaproteobacteria</taxon>
        <taxon>Nitrosomonadales</taxon>
        <taxon>Methylophilaceae</taxon>
        <taxon>Novimethylophilus</taxon>
    </lineage>
</organism>
<gene>
    <name evidence="3" type="ORF">NMK_2287</name>
</gene>
<evidence type="ECO:0000256" key="1">
    <source>
        <dbReference type="SAM" id="MobiDB-lite"/>
    </source>
</evidence>
<dbReference type="Proteomes" id="UP000245081">
    <property type="component" value="Unassembled WGS sequence"/>
</dbReference>
<feature type="transmembrane region" description="Helical" evidence="2">
    <location>
        <begin position="32"/>
        <end position="51"/>
    </location>
</feature>
<accession>A0A2R5F916</accession>
<evidence type="ECO:0000256" key="2">
    <source>
        <dbReference type="SAM" id="Phobius"/>
    </source>
</evidence>
<protein>
    <submittedName>
        <fullName evidence="3">Uncharacterized protein</fullName>
    </submittedName>
</protein>
<dbReference type="AlphaFoldDB" id="A0A2R5F916"/>
<evidence type="ECO:0000313" key="3">
    <source>
        <dbReference type="EMBL" id="GBG14687.1"/>
    </source>
</evidence>
<keyword evidence="2" id="KW-0812">Transmembrane</keyword>
<keyword evidence="2" id="KW-0472">Membrane</keyword>
<feature type="region of interest" description="Disordered" evidence="1">
    <location>
        <begin position="76"/>
        <end position="187"/>
    </location>
</feature>
<comment type="caution">
    <text evidence="3">The sequence shown here is derived from an EMBL/GenBank/DDBJ whole genome shotgun (WGS) entry which is preliminary data.</text>
</comment>
<name>A0A2R5F916_9PROT</name>
<dbReference type="RefSeq" id="WP_181376261.1">
    <property type="nucleotide sequence ID" value="NZ_BDOQ01000009.1"/>
</dbReference>
<dbReference type="EMBL" id="BDOQ01000009">
    <property type="protein sequence ID" value="GBG14687.1"/>
    <property type="molecule type" value="Genomic_DNA"/>
</dbReference>
<feature type="compositionally biased region" description="Pro residues" evidence="1">
    <location>
        <begin position="83"/>
        <end position="99"/>
    </location>
</feature>
<keyword evidence="2" id="KW-1133">Transmembrane helix</keyword>
<reference evidence="3 4" key="1">
    <citation type="journal article" date="2018" name="Environ. Microbiol.">
        <title>Isolation and genomic characterization of Novimethylophilus kurashikiensis gen. nov. sp. nov., a new lanthanide-dependent methylotrophic species of Methylophilaceae.</title>
        <authorList>
            <person name="Lv H."/>
            <person name="Sahin N."/>
            <person name="Tani A."/>
        </authorList>
    </citation>
    <scope>NUCLEOTIDE SEQUENCE [LARGE SCALE GENOMIC DNA]</scope>
    <source>
        <strain evidence="3 4">La2-4</strain>
    </source>
</reference>
<evidence type="ECO:0000313" key="4">
    <source>
        <dbReference type="Proteomes" id="UP000245081"/>
    </source>
</evidence>
<proteinExistence type="predicted"/>
<feature type="compositionally biased region" description="Pro residues" evidence="1">
    <location>
        <begin position="132"/>
        <end position="146"/>
    </location>
</feature>
<sequence length="292" mass="32606">MQRPAQPVLTASVPSWISSQRSDGTIRISRNFSLAFMISVLLHALLLFVVVREKLLNEEVKPALPSTIVVNLAHKPTKTPEPETTPAPPPVEPPPPPQPVKKAIPPKTVKIPRPMTTPKPSPITIPSKPELQTPPPVAAAPQPSPPAKTLDPSQFPDMASYVKAMRDQRHAPSQDDTTEEVKQVKAPQAGTNGIFQVPRMDQHSAILVFRGWKGEYSYSRKETYQVDAKLGEDIHRAVIQKMIEIIRRYYDGDFNWMSPTRGEVVLSARLEDNDRLEKFLMNDFYGPAGLQF</sequence>